<keyword evidence="6" id="KW-1185">Reference proteome</keyword>
<name>A0A1H4CUY8_9RHOB</name>
<dbReference type="Pfam" id="PF10531">
    <property type="entry name" value="SLBB"/>
    <property type="match status" value="1"/>
</dbReference>
<sequence>MVRTILAAIFATALAVAASAQTGSYRIALGDRLTVTVLEDPGLNSTLLVRPDGRISMPLAGTLPAADRTPEALQADIRRALAAQFVEPPTVTVALAQQGLAEETLAAIYVIGQVARPGRYDVALPIDVLQALALSGGLGVFAATDRIQVRRDVDGAQSALLFDYEVLEDGAVPINLIQLFDGDVIVVPERGLFE</sequence>
<dbReference type="AlphaFoldDB" id="A0A1H4CUY8"/>
<evidence type="ECO:0000256" key="2">
    <source>
        <dbReference type="SAM" id="SignalP"/>
    </source>
</evidence>
<feature type="domain" description="Soluble ligand binding" evidence="4">
    <location>
        <begin position="108"/>
        <end position="152"/>
    </location>
</feature>
<dbReference type="Gene3D" id="3.10.560.10">
    <property type="entry name" value="Outer membrane lipoprotein wza domain like"/>
    <property type="match status" value="1"/>
</dbReference>
<dbReference type="RefSeq" id="WP_175478902.1">
    <property type="nucleotide sequence ID" value="NZ_FNQM01000008.1"/>
</dbReference>
<dbReference type="Pfam" id="PF02563">
    <property type="entry name" value="Poly_export"/>
    <property type="match status" value="1"/>
</dbReference>
<reference evidence="5 6" key="1">
    <citation type="submission" date="2016-10" db="EMBL/GenBank/DDBJ databases">
        <authorList>
            <person name="de Groot N.N."/>
        </authorList>
    </citation>
    <scope>NUCLEOTIDE SEQUENCE [LARGE SCALE GENOMIC DNA]</scope>
    <source>
        <strain evidence="5 6">DSM 15345</strain>
    </source>
</reference>
<dbReference type="PANTHER" id="PTHR33619:SF3">
    <property type="entry name" value="POLYSACCHARIDE EXPORT PROTEIN GFCE-RELATED"/>
    <property type="match status" value="1"/>
</dbReference>
<proteinExistence type="predicted"/>
<dbReference type="InterPro" id="IPR049712">
    <property type="entry name" value="Poly_export"/>
</dbReference>
<organism evidence="5 6">
    <name type="scientific">Rubrimonas cliftonensis</name>
    <dbReference type="NCBI Taxonomy" id="89524"/>
    <lineage>
        <taxon>Bacteria</taxon>
        <taxon>Pseudomonadati</taxon>
        <taxon>Pseudomonadota</taxon>
        <taxon>Alphaproteobacteria</taxon>
        <taxon>Rhodobacterales</taxon>
        <taxon>Paracoccaceae</taxon>
        <taxon>Rubrimonas</taxon>
    </lineage>
</organism>
<dbReference type="InterPro" id="IPR019554">
    <property type="entry name" value="Soluble_ligand-bd"/>
</dbReference>
<gene>
    <name evidence="5" type="ORF">SAMN05444370_10849</name>
</gene>
<feature type="domain" description="Polysaccharide export protein N-terminal" evidence="3">
    <location>
        <begin position="20"/>
        <end position="95"/>
    </location>
</feature>
<dbReference type="EMBL" id="FNQM01000008">
    <property type="protein sequence ID" value="SEA64185.1"/>
    <property type="molecule type" value="Genomic_DNA"/>
</dbReference>
<dbReference type="Proteomes" id="UP000198703">
    <property type="component" value="Unassembled WGS sequence"/>
</dbReference>
<dbReference type="Gene3D" id="3.30.1950.10">
    <property type="entry name" value="wza like domain"/>
    <property type="match status" value="1"/>
</dbReference>
<evidence type="ECO:0000256" key="1">
    <source>
        <dbReference type="ARBA" id="ARBA00022729"/>
    </source>
</evidence>
<keyword evidence="1 2" id="KW-0732">Signal</keyword>
<dbReference type="STRING" id="89524.SAMN05444370_10849"/>
<dbReference type="InterPro" id="IPR003715">
    <property type="entry name" value="Poly_export_N"/>
</dbReference>
<evidence type="ECO:0000313" key="6">
    <source>
        <dbReference type="Proteomes" id="UP000198703"/>
    </source>
</evidence>
<feature type="signal peptide" evidence="2">
    <location>
        <begin position="1"/>
        <end position="20"/>
    </location>
</feature>
<evidence type="ECO:0000259" key="4">
    <source>
        <dbReference type="Pfam" id="PF10531"/>
    </source>
</evidence>
<feature type="chain" id="PRO_5011788279" evidence="2">
    <location>
        <begin position="21"/>
        <end position="194"/>
    </location>
</feature>
<dbReference type="PANTHER" id="PTHR33619">
    <property type="entry name" value="POLYSACCHARIDE EXPORT PROTEIN GFCE-RELATED"/>
    <property type="match status" value="1"/>
</dbReference>
<protein>
    <submittedName>
        <fullName evidence="5">Polysaccharide export outer membrane protein</fullName>
    </submittedName>
</protein>
<evidence type="ECO:0000313" key="5">
    <source>
        <dbReference type="EMBL" id="SEA64185.1"/>
    </source>
</evidence>
<dbReference type="GO" id="GO:0015159">
    <property type="term" value="F:polysaccharide transmembrane transporter activity"/>
    <property type="evidence" value="ECO:0007669"/>
    <property type="project" value="InterPro"/>
</dbReference>
<evidence type="ECO:0000259" key="3">
    <source>
        <dbReference type="Pfam" id="PF02563"/>
    </source>
</evidence>
<accession>A0A1H4CUY8</accession>